<comment type="caution">
    <text evidence="2">The sequence shown here is derived from an EMBL/GenBank/DDBJ whole genome shotgun (WGS) entry which is preliminary data.</text>
</comment>
<dbReference type="EMBL" id="JACHJH010000001">
    <property type="protein sequence ID" value="MBB4891217.1"/>
    <property type="molecule type" value="Genomic_DNA"/>
</dbReference>
<dbReference type="InterPro" id="IPR052907">
    <property type="entry name" value="Beta-lactamase/esterase"/>
</dbReference>
<dbReference type="AlphaFoldDB" id="A0A7W7LJX0"/>
<evidence type="ECO:0000313" key="2">
    <source>
        <dbReference type="EMBL" id="MBB4891217.1"/>
    </source>
</evidence>
<dbReference type="Proteomes" id="UP000556084">
    <property type="component" value="Unassembled WGS sequence"/>
</dbReference>
<protein>
    <submittedName>
        <fullName evidence="2">CubicO group peptidase (Beta-lactamase class C family)</fullName>
    </submittedName>
</protein>
<evidence type="ECO:0000313" key="3">
    <source>
        <dbReference type="Proteomes" id="UP000556084"/>
    </source>
</evidence>
<dbReference type="PANTHER" id="PTHR43319">
    <property type="entry name" value="BETA-LACTAMASE-RELATED"/>
    <property type="match status" value="1"/>
</dbReference>
<feature type="domain" description="Beta-lactamase-related" evidence="1">
    <location>
        <begin position="18"/>
        <end position="368"/>
    </location>
</feature>
<keyword evidence="3" id="KW-1185">Reference proteome</keyword>
<dbReference type="RefSeq" id="WP_184345846.1">
    <property type="nucleotide sequence ID" value="NZ_JACHJH010000001.1"/>
</dbReference>
<reference evidence="2 3" key="1">
    <citation type="submission" date="2020-08" db="EMBL/GenBank/DDBJ databases">
        <title>Genomic Encyclopedia of Type Strains, Phase III (KMG-III): the genomes of soil and plant-associated and newly described type strains.</title>
        <authorList>
            <person name="Whitman W."/>
        </authorList>
    </citation>
    <scope>NUCLEOTIDE SEQUENCE [LARGE SCALE GENOMIC DNA]</scope>
    <source>
        <strain evidence="2 3">CECT 3266</strain>
    </source>
</reference>
<gene>
    <name evidence="2" type="ORF">FHS39_000217</name>
</gene>
<accession>A0A7W7LJX0</accession>
<dbReference type="PANTHER" id="PTHR43319:SF3">
    <property type="entry name" value="BETA-LACTAMASE-RELATED DOMAIN-CONTAINING PROTEIN"/>
    <property type="match status" value="1"/>
</dbReference>
<sequence>MQVKGQVDEGFGPLADAFAAVLPEDGRGGGALALYVDGELVASLWGGAADARTGREWEEGTATQVFSAAKGILSVLLHRLAQEGRLDLDAPVAQYWPEFADGGKEAVTVRTVLAHRAGLPVVDASLSFEDVLAWAPVVEALEKQVPLWEPGTAHAYHGMTLGWLAGELVRRVTGLTPGAYFRESIGDPLDLATWFALPEEEAARLARLELPDQQMQLPADALITRTLTLNGAVDFPGDWGSFPLLGAEIPAGSAVSSARGLAAVYAAAATGLGGQPRLLGRQTVTDALREQSSGPSWPGDMPDFGGRWGTGFMIDSNPVWRPLGARSFGHDGAGGNTAFGDDEFGVGFAFVTSRMVGPGDDRANRLTAALRGCLG</sequence>
<dbReference type="Gene3D" id="3.40.710.10">
    <property type="entry name" value="DD-peptidase/beta-lactamase superfamily"/>
    <property type="match status" value="1"/>
</dbReference>
<dbReference type="SUPFAM" id="SSF56601">
    <property type="entry name" value="beta-lactamase/transpeptidase-like"/>
    <property type="match status" value="1"/>
</dbReference>
<organism evidence="2 3">
    <name type="scientific">Streptomyces olivoverticillatus</name>
    <dbReference type="NCBI Taxonomy" id="66427"/>
    <lineage>
        <taxon>Bacteria</taxon>
        <taxon>Bacillati</taxon>
        <taxon>Actinomycetota</taxon>
        <taxon>Actinomycetes</taxon>
        <taxon>Kitasatosporales</taxon>
        <taxon>Streptomycetaceae</taxon>
        <taxon>Streptomyces</taxon>
    </lineage>
</organism>
<name>A0A7W7LJX0_9ACTN</name>
<dbReference type="InterPro" id="IPR001466">
    <property type="entry name" value="Beta-lactam-related"/>
</dbReference>
<evidence type="ECO:0000259" key="1">
    <source>
        <dbReference type="Pfam" id="PF00144"/>
    </source>
</evidence>
<dbReference type="InterPro" id="IPR012338">
    <property type="entry name" value="Beta-lactam/transpept-like"/>
</dbReference>
<proteinExistence type="predicted"/>
<dbReference type="Pfam" id="PF00144">
    <property type="entry name" value="Beta-lactamase"/>
    <property type="match status" value="1"/>
</dbReference>